<accession>A0AAD9LBK5</accession>
<dbReference type="AlphaFoldDB" id="A0AAD9LBK5"/>
<dbReference type="Proteomes" id="UP001259832">
    <property type="component" value="Unassembled WGS sequence"/>
</dbReference>
<sequence length="187" mass="20943">MEQEEEALHASRMGELQWVKQFDSTLEIAALHGHQEIFDLIYPVCIQAAETDGFGSVLLLLIVTDCTNAVKTLITNGKIPENLVEIWFDNAEKIGKTAMMKLFLDTGCVSLATLNQAFERAVTTNPRKSESSERRAHRETSQGSGHAVILKRICQQQHLTHDDIATALEFFFTFLSATTANKLRSEF</sequence>
<evidence type="ECO:0000313" key="2">
    <source>
        <dbReference type="EMBL" id="KAK1929259.1"/>
    </source>
</evidence>
<feature type="region of interest" description="Disordered" evidence="1">
    <location>
        <begin position="122"/>
        <end position="144"/>
    </location>
</feature>
<proteinExistence type="predicted"/>
<feature type="compositionally biased region" description="Basic and acidic residues" evidence="1">
    <location>
        <begin position="127"/>
        <end position="140"/>
    </location>
</feature>
<organism evidence="2 3">
    <name type="scientific">Phytophthora citrophthora</name>
    <dbReference type="NCBI Taxonomy" id="4793"/>
    <lineage>
        <taxon>Eukaryota</taxon>
        <taxon>Sar</taxon>
        <taxon>Stramenopiles</taxon>
        <taxon>Oomycota</taxon>
        <taxon>Peronosporomycetes</taxon>
        <taxon>Peronosporales</taxon>
        <taxon>Peronosporaceae</taxon>
        <taxon>Phytophthora</taxon>
    </lineage>
</organism>
<reference evidence="2" key="1">
    <citation type="submission" date="2023-08" db="EMBL/GenBank/DDBJ databases">
        <title>Reference Genome Resource for the Citrus Pathogen Phytophthora citrophthora.</title>
        <authorList>
            <person name="Moller H."/>
            <person name="Coetzee B."/>
            <person name="Rose L.J."/>
            <person name="Van Niekerk J.M."/>
        </authorList>
    </citation>
    <scope>NUCLEOTIDE SEQUENCE</scope>
    <source>
        <strain evidence="2">STE-U-9442</strain>
    </source>
</reference>
<keyword evidence="3" id="KW-1185">Reference proteome</keyword>
<dbReference type="EMBL" id="JASMQC010000050">
    <property type="protein sequence ID" value="KAK1929259.1"/>
    <property type="molecule type" value="Genomic_DNA"/>
</dbReference>
<comment type="caution">
    <text evidence="2">The sequence shown here is derived from an EMBL/GenBank/DDBJ whole genome shotgun (WGS) entry which is preliminary data.</text>
</comment>
<protein>
    <submittedName>
        <fullName evidence="2">Uncharacterized protein</fullName>
    </submittedName>
</protein>
<evidence type="ECO:0000256" key="1">
    <source>
        <dbReference type="SAM" id="MobiDB-lite"/>
    </source>
</evidence>
<gene>
    <name evidence="2" type="ORF">P3T76_015211</name>
</gene>
<name>A0AAD9LBK5_9STRA</name>
<evidence type="ECO:0000313" key="3">
    <source>
        <dbReference type="Proteomes" id="UP001259832"/>
    </source>
</evidence>